<protein>
    <submittedName>
        <fullName evidence="1">Uncharacterized protein</fullName>
    </submittedName>
</protein>
<evidence type="ECO:0000313" key="2">
    <source>
        <dbReference type="Proteomes" id="UP001597463"/>
    </source>
</evidence>
<comment type="caution">
    <text evidence="1">The sequence shown here is derived from an EMBL/GenBank/DDBJ whole genome shotgun (WGS) entry which is preliminary data.</text>
</comment>
<proteinExistence type="predicted"/>
<name>A0ABW5URZ1_9BURK</name>
<dbReference type="Proteomes" id="UP001597463">
    <property type="component" value="Unassembled WGS sequence"/>
</dbReference>
<keyword evidence="2" id="KW-1185">Reference proteome</keyword>
<sequence length="70" mass="7830">MADMLRSTWAGGSVLIPKEQVEAEARQAYAEGRSANEACPYPYRTDAALHWLATYNLCLPLRSKTDLTQQ</sequence>
<dbReference type="RefSeq" id="WP_066482231.1">
    <property type="nucleotide sequence ID" value="NZ_BCNT01000017.1"/>
</dbReference>
<evidence type="ECO:0000313" key="1">
    <source>
        <dbReference type="EMBL" id="MFD2755698.1"/>
    </source>
</evidence>
<organism evidence="1 2">
    <name type="scientific">Comamonas terrae</name>
    <dbReference type="NCBI Taxonomy" id="673548"/>
    <lineage>
        <taxon>Bacteria</taxon>
        <taxon>Pseudomonadati</taxon>
        <taxon>Pseudomonadota</taxon>
        <taxon>Betaproteobacteria</taxon>
        <taxon>Burkholderiales</taxon>
        <taxon>Comamonadaceae</taxon>
        <taxon>Comamonas</taxon>
    </lineage>
</organism>
<gene>
    <name evidence="1" type="ORF">ACFSW6_16610</name>
</gene>
<accession>A0ABW5URZ1</accession>
<reference evidence="2" key="1">
    <citation type="journal article" date="2019" name="Int. J. Syst. Evol. Microbiol.">
        <title>The Global Catalogue of Microorganisms (GCM) 10K type strain sequencing project: providing services to taxonomists for standard genome sequencing and annotation.</title>
        <authorList>
            <consortium name="The Broad Institute Genomics Platform"/>
            <consortium name="The Broad Institute Genome Sequencing Center for Infectious Disease"/>
            <person name="Wu L."/>
            <person name="Ma J."/>
        </authorList>
    </citation>
    <scope>NUCLEOTIDE SEQUENCE [LARGE SCALE GENOMIC DNA]</scope>
    <source>
        <strain evidence="2">TISTR 1906</strain>
    </source>
</reference>
<dbReference type="EMBL" id="JBHUMV010000007">
    <property type="protein sequence ID" value="MFD2755698.1"/>
    <property type="molecule type" value="Genomic_DNA"/>
</dbReference>